<evidence type="ECO:0000313" key="1">
    <source>
        <dbReference type="EMBL" id="QHS93618.1"/>
    </source>
</evidence>
<protein>
    <submittedName>
        <fullName evidence="1">Uncharacterized protein</fullName>
    </submittedName>
</protein>
<reference evidence="1" key="1">
    <citation type="journal article" date="2020" name="Nature">
        <title>Giant virus diversity and host interactions through global metagenomics.</title>
        <authorList>
            <person name="Schulz F."/>
            <person name="Roux S."/>
            <person name="Paez-Espino D."/>
            <person name="Jungbluth S."/>
            <person name="Walsh D.A."/>
            <person name="Denef V.J."/>
            <person name="McMahon K.D."/>
            <person name="Konstantinidis K.T."/>
            <person name="Eloe-Fadrosh E.A."/>
            <person name="Kyrpides N.C."/>
            <person name="Woyke T."/>
        </authorList>
    </citation>
    <scope>NUCLEOTIDE SEQUENCE</scope>
    <source>
        <strain evidence="1">GVMAG-M-3300018080-19</strain>
    </source>
</reference>
<dbReference type="AlphaFoldDB" id="A0A6C0BQE8"/>
<dbReference type="EMBL" id="MN739207">
    <property type="protein sequence ID" value="QHS93618.1"/>
    <property type="molecule type" value="Genomic_DNA"/>
</dbReference>
<name>A0A6C0BQE8_9ZZZZ</name>
<accession>A0A6C0BQE8</accession>
<organism evidence="1">
    <name type="scientific">viral metagenome</name>
    <dbReference type="NCBI Taxonomy" id="1070528"/>
    <lineage>
        <taxon>unclassified sequences</taxon>
        <taxon>metagenomes</taxon>
        <taxon>organismal metagenomes</taxon>
    </lineage>
</organism>
<proteinExistence type="predicted"/>
<sequence length="91" mass="10591">MTERTPQNVASELYEVVKSDSKLEPLFHGMEQNLYEALLYTAPEVVNYKGFGIITNFLIMHDPKFTPALRQQFKNVMQGQRRQEIKTTLNN</sequence>